<dbReference type="EMBL" id="DQIR01053289">
    <property type="protein sequence ID" value="HDA08765.1"/>
    <property type="molecule type" value="Transcribed_RNA"/>
</dbReference>
<evidence type="ECO:0000256" key="1">
    <source>
        <dbReference type="SAM" id="MobiDB-lite"/>
    </source>
</evidence>
<feature type="region of interest" description="Disordered" evidence="1">
    <location>
        <begin position="82"/>
        <end position="128"/>
    </location>
</feature>
<feature type="region of interest" description="Disordered" evidence="1">
    <location>
        <begin position="43"/>
        <end position="69"/>
    </location>
</feature>
<reference evidence="2" key="1">
    <citation type="journal article" date="2019" name="PeerJ">
        <title>Genes of the pig, Sus scrofa, reconstructed with EvidentialGene.</title>
        <authorList>
            <person name="Gilbert D.G."/>
        </authorList>
    </citation>
    <scope>NUCLEOTIDE SEQUENCE</scope>
</reference>
<dbReference type="EMBL" id="DQIR01066764">
    <property type="protein sequence ID" value="HDA22240.1"/>
    <property type="molecule type" value="Transcribed_RNA"/>
</dbReference>
<name>A0A480G961_PIG</name>
<feature type="region of interest" description="Disordered" evidence="1">
    <location>
        <begin position="1"/>
        <end position="23"/>
    </location>
</feature>
<dbReference type="AlphaFoldDB" id="A0A480G961"/>
<evidence type="ECO:0000313" key="2">
    <source>
        <dbReference type="EMBL" id="HDA08765.1"/>
    </source>
</evidence>
<sequence length="224" mass="23277">MESKTRSDVGWATAAERWRQQRGCAPAEAVAYVMTGPSGWGLGRPTGHWSGSGPFPGAAPQLPSPAAGGGWASRFGAALQRRSRPAALERPGRDFSSPMEARQGSEPLAGGPQGPPPEQEGGAVRGLWPDPLPAPCSHPSALVYLWLGETQQGCRGACSSRCMAALCSFSSARVGCRVASEGWGAPVYSSSRQRCRMGISLSSVRHSSSRRALGHGGVAPKAAL</sequence>
<organism evidence="2">
    <name type="scientific">Sus scrofa</name>
    <name type="common">Pig</name>
    <dbReference type="NCBI Taxonomy" id="9823"/>
    <lineage>
        <taxon>Eukaryota</taxon>
        <taxon>Metazoa</taxon>
        <taxon>Chordata</taxon>
        <taxon>Craniata</taxon>
        <taxon>Vertebrata</taxon>
        <taxon>Euteleostomi</taxon>
        <taxon>Mammalia</taxon>
        <taxon>Eutheria</taxon>
        <taxon>Laurasiatheria</taxon>
        <taxon>Artiodactyla</taxon>
        <taxon>Suina</taxon>
        <taxon>Suidae</taxon>
        <taxon>Sus</taxon>
    </lineage>
</organism>
<accession>A0A480G961</accession>
<protein>
    <submittedName>
        <fullName evidence="2">Coiled-coil domain-containing protein 24 isoform X1</fullName>
    </submittedName>
</protein>
<proteinExistence type="predicted"/>